<keyword evidence="2" id="KW-1185">Reference proteome</keyword>
<organism evidence="1 2">
    <name type="scientific">Aegilops tauschii subsp. strangulata</name>
    <name type="common">Goatgrass</name>
    <dbReference type="NCBI Taxonomy" id="200361"/>
    <lineage>
        <taxon>Eukaryota</taxon>
        <taxon>Viridiplantae</taxon>
        <taxon>Streptophyta</taxon>
        <taxon>Embryophyta</taxon>
        <taxon>Tracheophyta</taxon>
        <taxon>Spermatophyta</taxon>
        <taxon>Magnoliopsida</taxon>
        <taxon>Liliopsida</taxon>
        <taxon>Poales</taxon>
        <taxon>Poaceae</taxon>
        <taxon>BOP clade</taxon>
        <taxon>Pooideae</taxon>
        <taxon>Triticodae</taxon>
        <taxon>Triticeae</taxon>
        <taxon>Triticinae</taxon>
        <taxon>Aegilops</taxon>
    </lineage>
</organism>
<reference evidence="1" key="5">
    <citation type="journal article" date="2021" name="G3 (Bethesda)">
        <title>Aegilops tauschii genome assembly Aet v5.0 features greater sequence contiguity and improved annotation.</title>
        <authorList>
            <person name="Wang L."/>
            <person name="Zhu T."/>
            <person name="Rodriguez J.C."/>
            <person name="Deal K.R."/>
            <person name="Dubcovsky J."/>
            <person name="McGuire P.E."/>
            <person name="Lux T."/>
            <person name="Spannagl M."/>
            <person name="Mayer K.F.X."/>
            <person name="Baldrich P."/>
            <person name="Meyers B.C."/>
            <person name="Huo N."/>
            <person name="Gu Y.Q."/>
            <person name="Zhou H."/>
            <person name="Devos K.M."/>
            <person name="Bennetzen J.L."/>
            <person name="Unver T."/>
            <person name="Budak H."/>
            <person name="Gulick P.J."/>
            <person name="Galiba G."/>
            <person name="Kalapos B."/>
            <person name="Nelson D.R."/>
            <person name="Li P."/>
            <person name="You F.M."/>
            <person name="Luo M.C."/>
            <person name="Dvorak J."/>
        </authorList>
    </citation>
    <scope>NUCLEOTIDE SEQUENCE [LARGE SCALE GENOMIC DNA]</scope>
    <source>
        <strain evidence="1">cv. AL8/78</strain>
    </source>
</reference>
<accession>A0A453H7A7</accession>
<evidence type="ECO:0000313" key="1">
    <source>
        <dbReference type="EnsemblPlants" id="AET4Gv20093000.8"/>
    </source>
</evidence>
<sequence length="39" mass="4521">PISWMGICWLCRSSLPNKCNAVYMPLNYAKLLICCLQSW</sequence>
<dbReference type="Proteomes" id="UP000015105">
    <property type="component" value="Chromosome 4D"/>
</dbReference>
<proteinExistence type="predicted"/>
<reference evidence="1" key="4">
    <citation type="submission" date="2019-03" db="UniProtKB">
        <authorList>
            <consortium name="EnsemblPlants"/>
        </authorList>
    </citation>
    <scope>IDENTIFICATION</scope>
</reference>
<dbReference type="EnsemblPlants" id="AET4Gv20093000.8">
    <property type="protein sequence ID" value="AET4Gv20093000.8"/>
    <property type="gene ID" value="AET4Gv20093000"/>
</dbReference>
<evidence type="ECO:0000313" key="2">
    <source>
        <dbReference type="Proteomes" id="UP000015105"/>
    </source>
</evidence>
<reference evidence="2" key="1">
    <citation type="journal article" date="2014" name="Science">
        <title>Ancient hybridizations among the ancestral genomes of bread wheat.</title>
        <authorList>
            <consortium name="International Wheat Genome Sequencing Consortium,"/>
            <person name="Marcussen T."/>
            <person name="Sandve S.R."/>
            <person name="Heier L."/>
            <person name="Spannagl M."/>
            <person name="Pfeifer M."/>
            <person name="Jakobsen K.S."/>
            <person name="Wulff B.B."/>
            <person name="Steuernagel B."/>
            <person name="Mayer K.F."/>
            <person name="Olsen O.A."/>
        </authorList>
    </citation>
    <scope>NUCLEOTIDE SEQUENCE [LARGE SCALE GENOMIC DNA]</scope>
    <source>
        <strain evidence="2">cv. AL8/78</strain>
    </source>
</reference>
<name>A0A453H7A7_AEGTS</name>
<protein>
    <submittedName>
        <fullName evidence="1">Uncharacterized protein</fullName>
    </submittedName>
</protein>
<dbReference type="AlphaFoldDB" id="A0A453H7A7"/>
<reference evidence="1" key="3">
    <citation type="journal article" date="2017" name="Nature">
        <title>Genome sequence of the progenitor of the wheat D genome Aegilops tauschii.</title>
        <authorList>
            <person name="Luo M.C."/>
            <person name="Gu Y.Q."/>
            <person name="Puiu D."/>
            <person name="Wang H."/>
            <person name="Twardziok S.O."/>
            <person name="Deal K.R."/>
            <person name="Huo N."/>
            <person name="Zhu T."/>
            <person name="Wang L."/>
            <person name="Wang Y."/>
            <person name="McGuire P.E."/>
            <person name="Liu S."/>
            <person name="Long H."/>
            <person name="Ramasamy R.K."/>
            <person name="Rodriguez J.C."/>
            <person name="Van S.L."/>
            <person name="Yuan L."/>
            <person name="Wang Z."/>
            <person name="Xia Z."/>
            <person name="Xiao L."/>
            <person name="Anderson O.D."/>
            <person name="Ouyang S."/>
            <person name="Liang Y."/>
            <person name="Zimin A.V."/>
            <person name="Pertea G."/>
            <person name="Qi P."/>
            <person name="Bennetzen J.L."/>
            <person name="Dai X."/>
            <person name="Dawson M.W."/>
            <person name="Muller H.G."/>
            <person name="Kugler K."/>
            <person name="Rivarola-Duarte L."/>
            <person name="Spannagl M."/>
            <person name="Mayer K.F.X."/>
            <person name="Lu F.H."/>
            <person name="Bevan M.W."/>
            <person name="Leroy P."/>
            <person name="Li P."/>
            <person name="You F.M."/>
            <person name="Sun Q."/>
            <person name="Liu Z."/>
            <person name="Lyons E."/>
            <person name="Wicker T."/>
            <person name="Salzberg S.L."/>
            <person name="Devos K.M."/>
            <person name="Dvorak J."/>
        </authorList>
    </citation>
    <scope>NUCLEOTIDE SEQUENCE [LARGE SCALE GENOMIC DNA]</scope>
    <source>
        <strain evidence="1">cv. AL8/78</strain>
    </source>
</reference>
<reference evidence="2" key="2">
    <citation type="journal article" date="2017" name="Nat. Plants">
        <title>The Aegilops tauschii genome reveals multiple impacts of transposons.</title>
        <authorList>
            <person name="Zhao G."/>
            <person name="Zou C."/>
            <person name="Li K."/>
            <person name="Wang K."/>
            <person name="Li T."/>
            <person name="Gao L."/>
            <person name="Zhang X."/>
            <person name="Wang H."/>
            <person name="Yang Z."/>
            <person name="Liu X."/>
            <person name="Jiang W."/>
            <person name="Mao L."/>
            <person name="Kong X."/>
            <person name="Jiao Y."/>
            <person name="Jia J."/>
        </authorList>
    </citation>
    <scope>NUCLEOTIDE SEQUENCE [LARGE SCALE GENOMIC DNA]</scope>
    <source>
        <strain evidence="2">cv. AL8/78</strain>
    </source>
</reference>
<dbReference type="Gramene" id="AET4Gv20093000.8">
    <property type="protein sequence ID" value="AET4Gv20093000.8"/>
    <property type="gene ID" value="AET4Gv20093000"/>
</dbReference>